<dbReference type="PROSITE" id="PS50280">
    <property type="entry name" value="SET"/>
    <property type="match status" value="1"/>
</dbReference>
<sequence>MVADRLIKAGETIIVERPLAIHPALIPEFSDHPQGRWGLLEDAYEASFQCLGEREQSLLLDLWNCKPLSGTLGNRLSGIARTNGLQSVFTRSKHLPHYAGVYPNISRCNHSCGPNAAATRFDDEKMAMTLAARRSISPGEEITISYTELDGPHAARQDELKTKYLFTCECKHCKPTKPSRPKRLSNTLIGTFPTKLSLPVSVST</sequence>
<dbReference type="InterPro" id="IPR001214">
    <property type="entry name" value="SET_dom"/>
</dbReference>
<dbReference type="SUPFAM" id="SSF82199">
    <property type="entry name" value="SET domain"/>
    <property type="match status" value="1"/>
</dbReference>
<feature type="domain" description="SET" evidence="1">
    <location>
        <begin position="1"/>
        <end position="147"/>
    </location>
</feature>
<evidence type="ECO:0000313" key="2">
    <source>
        <dbReference type="EMBL" id="TDL24149.1"/>
    </source>
</evidence>
<evidence type="ECO:0000313" key="3">
    <source>
        <dbReference type="Proteomes" id="UP000294933"/>
    </source>
</evidence>
<evidence type="ECO:0000259" key="1">
    <source>
        <dbReference type="PROSITE" id="PS50280"/>
    </source>
</evidence>
<dbReference type="PANTHER" id="PTHR47332">
    <property type="entry name" value="SET DOMAIN-CONTAINING PROTEIN 5"/>
    <property type="match status" value="1"/>
</dbReference>
<protein>
    <recommendedName>
        <fullName evidence="1">SET domain-containing protein</fullName>
    </recommendedName>
</protein>
<dbReference type="STRING" id="50990.A0A4Y7QBB6"/>
<reference evidence="2 3" key="1">
    <citation type="submission" date="2018-06" db="EMBL/GenBank/DDBJ databases">
        <title>A transcriptomic atlas of mushroom development highlights an independent origin of complex multicellularity.</title>
        <authorList>
            <consortium name="DOE Joint Genome Institute"/>
            <person name="Krizsan K."/>
            <person name="Almasi E."/>
            <person name="Merenyi Z."/>
            <person name="Sahu N."/>
            <person name="Viragh M."/>
            <person name="Koszo T."/>
            <person name="Mondo S."/>
            <person name="Kiss B."/>
            <person name="Balint B."/>
            <person name="Kues U."/>
            <person name="Barry K."/>
            <person name="Hegedus J.C."/>
            <person name="Henrissat B."/>
            <person name="Johnson J."/>
            <person name="Lipzen A."/>
            <person name="Ohm R."/>
            <person name="Nagy I."/>
            <person name="Pangilinan J."/>
            <person name="Yan J."/>
            <person name="Xiong Y."/>
            <person name="Grigoriev I.V."/>
            <person name="Hibbett D.S."/>
            <person name="Nagy L.G."/>
        </authorList>
    </citation>
    <scope>NUCLEOTIDE SEQUENCE [LARGE SCALE GENOMIC DNA]</scope>
    <source>
        <strain evidence="2 3">SZMC22713</strain>
    </source>
</reference>
<dbReference type="Pfam" id="PF00856">
    <property type="entry name" value="SET"/>
    <property type="match status" value="1"/>
</dbReference>
<gene>
    <name evidence="2" type="ORF">BD410DRAFT_719615</name>
</gene>
<dbReference type="AlphaFoldDB" id="A0A4Y7QBB6"/>
<dbReference type="Gene3D" id="2.170.270.10">
    <property type="entry name" value="SET domain"/>
    <property type="match status" value="1"/>
</dbReference>
<proteinExistence type="predicted"/>
<dbReference type="OrthoDB" id="265717at2759"/>
<name>A0A4Y7QBB6_9AGAM</name>
<dbReference type="VEuPathDB" id="FungiDB:BD410DRAFT_719615"/>
<organism evidence="2 3">
    <name type="scientific">Rickenella mellea</name>
    <dbReference type="NCBI Taxonomy" id="50990"/>
    <lineage>
        <taxon>Eukaryota</taxon>
        <taxon>Fungi</taxon>
        <taxon>Dikarya</taxon>
        <taxon>Basidiomycota</taxon>
        <taxon>Agaricomycotina</taxon>
        <taxon>Agaricomycetes</taxon>
        <taxon>Hymenochaetales</taxon>
        <taxon>Rickenellaceae</taxon>
        <taxon>Rickenella</taxon>
    </lineage>
</organism>
<dbReference type="EMBL" id="ML170167">
    <property type="protein sequence ID" value="TDL24149.1"/>
    <property type="molecule type" value="Genomic_DNA"/>
</dbReference>
<dbReference type="InterPro" id="IPR046341">
    <property type="entry name" value="SET_dom_sf"/>
</dbReference>
<dbReference type="CDD" id="cd20071">
    <property type="entry name" value="SET_SMYD"/>
    <property type="match status" value="1"/>
</dbReference>
<dbReference type="PANTHER" id="PTHR47332:SF4">
    <property type="entry name" value="SET DOMAIN-CONTAINING PROTEIN 5"/>
    <property type="match status" value="1"/>
</dbReference>
<dbReference type="Proteomes" id="UP000294933">
    <property type="component" value="Unassembled WGS sequence"/>
</dbReference>
<keyword evidence="3" id="KW-1185">Reference proteome</keyword>
<dbReference type="InterPro" id="IPR053185">
    <property type="entry name" value="SET_domain_protein"/>
</dbReference>
<accession>A0A4Y7QBB6</accession>